<dbReference type="OrthoDB" id="9810880at2"/>
<keyword evidence="4" id="KW-0808">Transferase</keyword>
<evidence type="ECO:0000256" key="2">
    <source>
        <dbReference type="ARBA" id="ARBA00012135"/>
    </source>
</evidence>
<evidence type="ECO:0000259" key="3">
    <source>
        <dbReference type="Pfam" id="PF08543"/>
    </source>
</evidence>
<dbReference type="GO" id="GO:0009228">
    <property type="term" value="P:thiamine biosynthetic process"/>
    <property type="evidence" value="ECO:0007669"/>
    <property type="project" value="InterPro"/>
</dbReference>
<dbReference type="STRING" id="1123397.SAMN05660831_02222"/>
<dbReference type="PANTHER" id="PTHR20858">
    <property type="entry name" value="PHOSPHOMETHYLPYRIMIDINE KINASE"/>
    <property type="match status" value="1"/>
</dbReference>
<protein>
    <recommendedName>
        <fullName evidence="2">hydroxymethylpyrimidine kinase</fullName>
        <ecNumber evidence="2">2.7.1.49</ecNumber>
    </recommendedName>
</protein>
<feature type="domain" description="Pyridoxamine kinase/Phosphomethylpyrimidine kinase" evidence="3">
    <location>
        <begin position="18"/>
        <end position="254"/>
    </location>
</feature>
<dbReference type="Gene3D" id="3.40.1190.20">
    <property type="match status" value="1"/>
</dbReference>
<dbReference type="UniPathway" id="UPA00060">
    <property type="reaction ID" value="UER00138"/>
</dbReference>
<gene>
    <name evidence="4" type="ORF">SAMN05660831_02222</name>
</gene>
<dbReference type="RefSeq" id="WP_093428843.1">
    <property type="nucleotide sequence ID" value="NZ_FOMJ01000008.1"/>
</dbReference>
<dbReference type="InterPro" id="IPR013749">
    <property type="entry name" value="PM/HMP-P_kinase-1"/>
</dbReference>
<keyword evidence="5" id="KW-1185">Reference proteome</keyword>
<dbReference type="AlphaFoldDB" id="A0A1I1UVY0"/>
<evidence type="ECO:0000313" key="4">
    <source>
        <dbReference type="EMBL" id="SFD74819.1"/>
    </source>
</evidence>
<name>A0A1I1UVY0_9GAMM</name>
<evidence type="ECO:0000313" key="5">
    <source>
        <dbReference type="Proteomes" id="UP000198611"/>
    </source>
</evidence>
<sequence length="269" mass="28386">MAHDPEAVPVVMVFAGNDPAGGAGLAADTEAIASMGCHTAPVVTAITVQDTSNVQDFQAVGADWVVSQARAVLEDMPVACFKLGMLGSVENIEAVHTILRDYPDIPVVTDPVLFAGGGGDLAERDVPDALRSLIFPQTTLLTPNAPEARALAPAADTLDACAHQLMSDGCEFVLVTGADEPSEQVTNSLFGNERLLERFTWDRLPHTYHGSGCTLASAIAGLLAQASEPRSAVHEAQAYVQEALAHGYRIGMGQHVPNRLFWADGDDDE</sequence>
<dbReference type="EC" id="2.7.1.49" evidence="2"/>
<dbReference type="GO" id="GO:0008902">
    <property type="term" value="F:hydroxymethylpyrimidine kinase activity"/>
    <property type="evidence" value="ECO:0007669"/>
    <property type="project" value="UniProtKB-EC"/>
</dbReference>
<dbReference type="InterPro" id="IPR029056">
    <property type="entry name" value="Ribokinase-like"/>
</dbReference>
<dbReference type="SUPFAM" id="SSF53613">
    <property type="entry name" value="Ribokinase-like"/>
    <property type="match status" value="1"/>
</dbReference>
<reference evidence="4 5" key="1">
    <citation type="submission" date="2016-10" db="EMBL/GenBank/DDBJ databases">
        <authorList>
            <person name="de Groot N.N."/>
        </authorList>
    </citation>
    <scope>NUCLEOTIDE SEQUENCE [LARGE SCALE GENOMIC DNA]</scope>
    <source>
        <strain evidence="4 5">HL3</strain>
    </source>
</reference>
<dbReference type="GO" id="GO:0008972">
    <property type="term" value="F:phosphomethylpyrimidine kinase activity"/>
    <property type="evidence" value="ECO:0007669"/>
    <property type="project" value="InterPro"/>
</dbReference>
<evidence type="ECO:0000256" key="1">
    <source>
        <dbReference type="ARBA" id="ARBA00004948"/>
    </source>
</evidence>
<dbReference type="EMBL" id="FOMJ01000008">
    <property type="protein sequence ID" value="SFD74819.1"/>
    <property type="molecule type" value="Genomic_DNA"/>
</dbReference>
<dbReference type="InterPro" id="IPR004399">
    <property type="entry name" value="HMP/HMP-P_kinase_dom"/>
</dbReference>
<dbReference type="GO" id="GO:0009229">
    <property type="term" value="P:thiamine diphosphate biosynthetic process"/>
    <property type="evidence" value="ECO:0007669"/>
    <property type="project" value="UniProtKB-UniPathway"/>
</dbReference>
<dbReference type="CDD" id="cd01169">
    <property type="entry name" value="HMPP_kinase"/>
    <property type="match status" value="1"/>
</dbReference>
<comment type="pathway">
    <text evidence="1">Cofactor biosynthesis; thiamine diphosphate biosynthesis.</text>
</comment>
<organism evidence="4 5">
    <name type="scientific">Thiohalospira halophila DSM 15071</name>
    <dbReference type="NCBI Taxonomy" id="1123397"/>
    <lineage>
        <taxon>Bacteria</taxon>
        <taxon>Pseudomonadati</taxon>
        <taxon>Pseudomonadota</taxon>
        <taxon>Gammaproteobacteria</taxon>
        <taxon>Thiohalospirales</taxon>
        <taxon>Thiohalospiraceae</taxon>
        <taxon>Thiohalospira</taxon>
    </lineage>
</organism>
<proteinExistence type="predicted"/>
<accession>A0A1I1UVY0</accession>
<dbReference type="Pfam" id="PF08543">
    <property type="entry name" value="Phos_pyr_kin"/>
    <property type="match status" value="1"/>
</dbReference>
<dbReference type="Proteomes" id="UP000198611">
    <property type="component" value="Unassembled WGS sequence"/>
</dbReference>
<dbReference type="GO" id="GO:0005829">
    <property type="term" value="C:cytosol"/>
    <property type="evidence" value="ECO:0007669"/>
    <property type="project" value="TreeGrafter"/>
</dbReference>
<dbReference type="PANTHER" id="PTHR20858:SF17">
    <property type="entry name" value="HYDROXYMETHYLPYRIMIDINE_PHOSPHOMETHYLPYRIMIDINE KINASE THI20-RELATED"/>
    <property type="match status" value="1"/>
</dbReference>
<keyword evidence="4" id="KW-0418">Kinase</keyword>